<keyword evidence="3" id="KW-0472">Membrane</keyword>
<keyword evidence="5" id="KW-1185">Reference proteome</keyword>
<evidence type="ECO:0000313" key="5">
    <source>
        <dbReference type="Proteomes" id="UP000634136"/>
    </source>
</evidence>
<evidence type="ECO:0000256" key="2">
    <source>
        <dbReference type="SAM" id="MobiDB-lite"/>
    </source>
</evidence>
<organism evidence="4 5">
    <name type="scientific">Senna tora</name>
    <dbReference type="NCBI Taxonomy" id="362788"/>
    <lineage>
        <taxon>Eukaryota</taxon>
        <taxon>Viridiplantae</taxon>
        <taxon>Streptophyta</taxon>
        <taxon>Embryophyta</taxon>
        <taxon>Tracheophyta</taxon>
        <taxon>Spermatophyta</taxon>
        <taxon>Magnoliopsida</taxon>
        <taxon>eudicotyledons</taxon>
        <taxon>Gunneridae</taxon>
        <taxon>Pentapetalae</taxon>
        <taxon>rosids</taxon>
        <taxon>fabids</taxon>
        <taxon>Fabales</taxon>
        <taxon>Fabaceae</taxon>
        <taxon>Caesalpinioideae</taxon>
        <taxon>Cassia clade</taxon>
        <taxon>Senna</taxon>
    </lineage>
</organism>
<dbReference type="AlphaFoldDB" id="A0A834TW08"/>
<reference evidence="4" key="1">
    <citation type="submission" date="2020-09" db="EMBL/GenBank/DDBJ databases">
        <title>Genome-Enabled Discovery of Anthraquinone Biosynthesis in Senna tora.</title>
        <authorList>
            <person name="Kang S.-H."/>
            <person name="Pandey R.P."/>
            <person name="Lee C.-M."/>
            <person name="Sim J.-S."/>
            <person name="Jeong J.-T."/>
            <person name="Choi B.-S."/>
            <person name="Jung M."/>
            <person name="Ginzburg D."/>
            <person name="Zhao K."/>
            <person name="Won S.Y."/>
            <person name="Oh T.-J."/>
            <person name="Yu Y."/>
            <person name="Kim N.-H."/>
            <person name="Lee O.R."/>
            <person name="Lee T.-H."/>
            <person name="Bashyal P."/>
            <person name="Kim T.-S."/>
            <person name="Lee W.-H."/>
            <person name="Kawkins C."/>
            <person name="Kim C.-K."/>
            <person name="Kim J.S."/>
            <person name="Ahn B.O."/>
            <person name="Rhee S.Y."/>
            <person name="Sohng J.K."/>
        </authorList>
    </citation>
    <scope>NUCLEOTIDE SEQUENCE</scope>
    <source>
        <tissue evidence="4">Leaf</tissue>
    </source>
</reference>
<evidence type="ECO:0000256" key="1">
    <source>
        <dbReference type="SAM" id="Coils"/>
    </source>
</evidence>
<dbReference type="Proteomes" id="UP000634136">
    <property type="component" value="Unassembled WGS sequence"/>
</dbReference>
<evidence type="ECO:0000313" key="4">
    <source>
        <dbReference type="EMBL" id="KAF7827320.1"/>
    </source>
</evidence>
<feature type="transmembrane region" description="Helical" evidence="3">
    <location>
        <begin position="6"/>
        <end position="25"/>
    </location>
</feature>
<dbReference type="EMBL" id="JAAIUW010000006">
    <property type="protein sequence ID" value="KAF7827320.1"/>
    <property type="molecule type" value="Genomic_DNA"/>
</dbReference>
<accession>A0A834TW08</accession>
<feature type="region of interest" description="Disordered" evidence="2">
    <location>
        <begin position="220"/>
        <end position="278"/>
    </location>
</feature>
<name>A0A834TW08_9FABA</name>
<keyword evidence="3" id="KW-0812">Transmembrane</keyword>
<keyword evidence="1" id="KW-0175">Coiled coil</keyword>
<proteinExistence type="predicted"/>
<feature type="compositionally biased region" description="Polar residues" evidence="2">
    <location>
        <begin position="247"/>
        <end position="259"/>
    </location>
</feature>
<protein>
    <submittedName>
        <fullName evidence="4">Uncharacterized protein</fullName>
    </submittedName>
</protein>
<keyword evidence="3" id="KW-1133">Transmembrane helix</keyword>
<sequence length="346" mass="37770">MYGGCPATVAGFCSVLGFSVLCYVLRLSARWRGSFSSVFIGVGGGSSFLEFWSLNKALKIGMGIQHIAIEAKAFDLSLEQSGGDVHKGIDDGEGCKKIRVAHGVKEKEQGNKSTFSRTLRIFLEDGGRRWVQWVLERRATEEAPKKCVVARPLTTVARVPTQVKHDGRLLCWVPRAQSQVQQGSSGQEIDVMKRDVGVQTEKGEIVVLGDVRGTELAGMGEKATKVGESVPKGAPCKGKAKMEAHENTNVTLRDSSSSGVIKRLEPETDSSSSEAEEGEFLDEASIISFFDNEEGLLIEQLEKEYEEHERDQKRRLDDGLEGVASLLEMGGSEGEIMAPFFSHGKQ</sequence>
<comment type="caution">
    <text evidence="4">The sequence shown here is derived from an EMBL/GenBank/DDBJ whole genome shotgun (WGS) entry which is preliminary data.</text>
</comment>
<gene>
    <name evidence="4" type="ORF">G2W53_018484</name>
</gene>
<evidence type="ECO:0000256" key="3">
    <source>
        <dbReference type="SAM" id="Phobius"/>
    </source>
</evidence>
<feature type="coiled-coil region" evidence="1">
    <location>
        <begin position="291"/>
        <end position="318"/>
    </location>
</feature>